<evidence type="ECO:0000256" key="2">
    <source>
        <dbReference type="ARBA" id="ARBA00022723"/>
    </source>
</evidence>
<dbReference type="SMART" id="SM00575">
    <property type="entry name" value="ZnF_PMZ"/>
    <property type="match status" value="1"/>
</dbReference>
<dbReference type="GO" id="GO:0008270">
    <property type="term" value="F:zinc ion binding"/>
    <property type="evidence" value="ECO:0007669"/>
    <property type="project" value="UniProtKB-UniRule"/>
</dbReference>
<evidence type="ECO:0000313" key="9">
    <source>
        <dbReference type="EMBL" id="JAT48217.1"/>
    </source>
</evidence>
<feature type="compositionally biased region" description="Pro residues" evidence="7">
    <location>
        <begin position="15"/>
        <end position="25"/>
    </location>
</feature>
<dbReference type="InterPro" id="IPR031052">
    <property type="entry name" value="FHY3/FAR1"/>
</dbReference>
<feature type="region of interest" description="Disordered" evidence="7">
    <location>
        <begin position="1"/>
        <end position="130"/>
    </location>
</feature>
<feature type="compositionally biased region" description="Polar residues" evidence="7">
    <location>
        <begin position="102"/>
        <end position="117"/>
    </location>
</feature>
<dbReference type="InterPro" id="IPR007527">
    <property type="entry name" value="Znf_SWIM"/>
</dbReference>
<dbReference type="GO" id="GO:0006355">
    <property type="term" value="P:regulation of DNA-templated transcription"/>
    <property type="evidence" value="ECO:0007669"/>
    <property type="project" value="UniProtKB-UniRule"/>
</dbReference>
<evidence type="ECO:0000256" key="3">
    <source>
        <dbReference type="ARBA" id="ARBA00022771"/>
    </source>
</evidence>
<gene>
    <name evidence="9" type="primary">FRS5_83</name>
    <name evidence="9" type="ORF">g.80745</name>
</gene>
<proteinExistence type="inferred from homology"/>
<evidence type="ECO:0000256" key="4">
    <source>
        <dbReference type="ARBA" id="ARBA00022833"/>
    </source>
</evidence>
<dbReference type="Pfam" id="PF03101">
    <property type="entry name" value="FAR1"/>
    <property type="match status" value="1"/>
</dbReference>
<reference evidence="9" key="1">
    <citation type="submission" date="2015-07" db="EMBL/GenBank/DDBJ databases">
        <title>Transcriptome Assembly of Anthurium amnicola.</title>
        <authorList>
            <person name="Suzuki J."/>
        </authorList>
    </citation>
    <scope>NUCLEOTIDE SEQUENCE</scope>
</reference>
<dbReference type="PROSITE" id="PS50966">
    <property type="entry name" value="ZF_SWIM"/>
    <property type="match status" value="1"/>
</dbReference>
<evidence type="ECO:0000256" key="5">
    <source>
        <dbReference type="PROSITE-ProRule" id="PRU00325"/>
    </source>
</evidence>
<dbReference type="InterPro" id="IPR004330">
    <property type="entry name" value="FAR1_DNA_bnd_dom"/>
</dbReference>
<sequence>HKQAEGETGSQTPQIPNPLPPPPGPISRRRARRRPSPPGGFPTPPSPSPRPALLHPSPAKGSPFEVAAGVMETSHLPPSTTPPSASSIPAPGLLPPTTLTPSTEGSSRSSPTANPSTAHEDLEIGSSQDIDIERRAESAANQGKDVERAATLKLEPEVVNLEEEDTNTPKLGMKFDSITDAEDFYHRYSAKVGFSVRIRRTKFDHRVVTRRTYCCYKEGFRDLERSKSVAYHRPDIRCGCNAHYSVKLLPDGVYQVFQFDPSHNHDVVTPEKVHLLRSHRRFAQKGEVDVSPSLGITSKMATDFLSRQSGGRKNLGLIERDSKKYLQTKRRIQLKKGEANAILKYFQRMQSNNPSSFYALQLDENELLTNMFWADPSMIVDYHHFGDVVCFDMTYKTNNEECPLALFIGVNHHNQLIVFGAALLFDETSATFEWLFSTFIQAMGGKKPKTILTDQCVAISSAIALVLPGTYHRLCVWHMYKNAVVYLHDVCKNNPNFFGDFEKCLFDYIDSEQFELAWYDMIKKYNLQQNEWLKVWFEVREQWALAYGRENFCADINTTLRSETLNSAVKKCLHRGCSILQFFENFERVLDARRYEELKADCNMNQTTQYMCVQWKLLKNAEYVYTPAVFKMFEKEVIVIFDLELSTICVDGTITKYKVSETNPCQVCTVSYNDADCSISCTCRSFEFVGILCRHALKVFERINVMSIPGQYILKRWTKKAKEGMIADYHGLAVNLDLKEQTSARYRDLFPVLVHLATKASLCDEAAKMVASFAHKMIKDIDGHMGCALASRSQVDNTTGCVRSESAEAENPKAVDGSTMHDESPVLDEEVDDGQTIQGATNSKGVEKGKLAGSHCRFQCALEKAVKEKGGSPKASKPKKPRNTPLVGEPTSIMDPSSGIESAPQLQPQVAIPSSVSWPFIASYPMF</sequence>
<keyword evidence="6" id="KW-0539">Nucleus</keyword>
<comment type="subcellular location">
    <subcellularLocation>
        <location evidence="6">Nucleus</location>
    </subcellularLocation>
</comment>
<keyword evidence="4 6" id="KW-0862">Zinc</keyword>
<dbReference type="GO" id="GO:0005634">
    <property type="term" value="C:nucleus"/>
    <property type="evidence" value="ECO:0007669"/>
    <property type="project" value="UniProtKB-SubCell"/>
</dbReference>
<evidence type="ECO:0000256" key="1">
    <source>
        <dbReference type="ARBA" id="ARBA00005889"/>
    </source>
</evidence>
<dbReference type="InterPro" id="IPR018289">
    <property type="entry name" value="MULE_transposase_dom"/>
</dbReference>
<feature type="non-terminal residue" evidence="9">
    <location>
        <position position="1"/>
    </location>
</feature>
<dbReference type="InterPro" id="IPR006564">
    <property type="entry name" value="Znf_PMZ"/>
</dbReference>
<feature type="domain" description="SWIM-type" evidence="8">
    <location>
        <begin position="666"/>
        <end position="704"/>
    </location>
</feature>
<feature type="region of interest" description="Disordered" evidence="7">
    <location>
        <begin position="867"/>
        <end position="906"/>
    </location>
</feature>
<dbReference type="EMBL" id="GDJX01019719">
    <property type="protein sequence ID" value="JAT48217.1"/>
    <property type="molecule type" value="Transcribed_RNA"/>
</dbReference>
<evidence type="ECO:0000256" key="6">
    <source>
        <dbReference type="RuleBase" id="RU367018"/>
    </source>
</evidence>
<comment type="similarity">
    <text evidence="1 6">Belongs to the FHY3/FAR1 family.</text>
</comment>
<comment type="function">
    <text evidence="6">Putative transcription activator involved in regulating light control of development.</text>
</comment>
<keyword evidence="3 5" id="KW-0863">Zinc-finger</keyword>
<dbReference type="Pfam" id="PF04434">
    <property type="entry name" value="SWIM"/>
    <property type="match status" value="1"/>
</dbReference>
<dbReference type="Pfam" id="PF10551">
    <property type="entry name" value="MULE"/>
    <property type="match status" value="1"/>
</dbReference>
<protein>
    <recommendedName>
        <fullName evidence="6">Protein FAR1-RELATED SEQUENCE</fullName>
    </recommendedName>
</protein>
<organism evidence="9">
    <name type="scientific">Anthurium amnicola</name>
    <dbReference type="NCBI Taxonomy" id="1678845"/>
    <lineage>
        <taxon>Eukaryota</taxon>
        <taxon>Viridiplantae</taxon>
        <taxon>Streptophyta</taxon>
        <taxon>Embryophyta</taxon>
        <taxon>Tracheophyta</taxon>
        <taxon>Spermatophyta</taxon>
        <taxon>Magnoliopsida</taxon>
        <taxon>Liliopsida</taxon>
        <taxon>Araceae</taxon>
        <taxon>Pothoideae</taxon>
        <taxon>Potheae</taxon>
        <taxon>Anthurium</taxon>
    </lineage>
</organism>
<dbReference type="AlphaFoldDB" id="A0A1D1Y0Q6"/>
<evidence type="ECO:0000259" key="8">
    <source>
        <dbReference type="PROSITE" id="PS50966"/>
    </source>
</evidence>
<name>A0A1D1Y0Q6_9ARAE</name>
<dbReference type="PANTHER" id="PTHR31669:SF251">
    <property type="entry name" value="PROTEIN FAR1-RELATED SEQUENCE"/>
    <property type="match status" value="1"/>
</dbReference>
<keyword evidence="2 6" id="KW-0479">Metal-binding</keyword>
<evidence type="ECO:0000256" key="7">
    <source>
        <dbReference type="SAM" id="MobiDB-lite"/>
    </source>
</evidence>
<feature type="compositionally biased region" description="Pro residues" evidence="7">
    <location>
        <begin position="36"/>
        <end position="50"/>
    </location>
</feature>
<accession>A0A1D1Y0Q6</accession>
<feature type="compositionally biased region" description="Low complexity" evidence="7">
    <location>
        <begin position="73"/>
        <end position="101"/>
    </location>
</feature>
<dbReference type="PANTHER" id="PTHR31669">
    <property type="entry name" value="PROTEIN FAR1-RELATED SEQUENCE 10-RELATED"/>
    <property type="match status" value="1"/>
</dbReference>